<evidence type="ECO:0000256" key="1">
    <source>
        <dbReference type="ARBA" id="ARBA00001974"/>
    </source>
</evidence>
<dbReference type="PANTHER" id="PTHR46305:SF3">
    <property type="entry name" value="NADPH:QUINONE OXIDOREDUCTASE MDAB"/>
    <property type="match status" value="1"/>
</dbReference>
<dbReference type="InterPro" id="IPR003680">
    <property type="entry name" value="Flavodoxin_fold"/>
</dbReference>
<gene>
    <name evidence="6" type="ORF">EV680_1217</name>
</gene>
<dbReference type="InterPro" id="IPR052397">
    <property type="entry name" value="NADPH-QR_MdaB"/>
</dbReference>
<dbReference type="PANTHER" id="PTHR46305">
    <property type="match status" value="1"/>
</dbReference>
<name>A0ABY2C1H5_9NEIS</name>
<evidence type="ECO:0000313" key="6">
    <source>
        <dbReference type="EMBL" id="TCP03195.1"/>
    </source>
</evidence>
<sequence>MFFHKPPLFSKNICVYNLPCLKPMTSKTTMNILLLNGGKSFGHSHGRLNATLHDVAKETLSGLGHVIQETVIDAGYDIEAEIEKYLWADAIVYQMPGWWMGEPWIVKKYIDEVFTIGHGRLYASDGRSRRDAAKKYGSGGLLQGRKHMLSLTWNAPLEAFIEPDQFFNGTGVDNVYMHFHRANEFLGTEALPTFLCNDVIKAPDVPKYTAAYQAHLQQVFGLAG</sequence>
<evidence type="ECO:0000313" key="7">
    <source>
        <dbReference type="Proteomes" id="UP000294721"/>
    </source>
</evidence>
<evidence type="ECO:0000259" key="5">
    <source>
        <dbReference type="Pfam" id="PF02525"/>
    </source>
</evidence>
<evidence type="ECO:0000256" key="2">
    <source>
        <dbReference type="ARBA" id="ARBA00022630"/>
    </source>
</evidence>
<dbReference type="Gene3D" id="3.40.50.360">
    <property type="match status" value="1"/>
</dbReference>
<reference evidence="6 7" key="1">
    <citation type="submission" date="2019-03" db="EMBL/GenBank/DDBJ databases">
        <title>Genomic Encyclopedia of Type Strains, Phase IV (KMG-IV): sequencing the most valuable type-strain genomes for metagenomic binning, comparative biology and taxonomic classification.</title>
        <authorList>
            <person name="Goeker M."/>
        </authorList>
    </citation>
    <scope>NUCLEOTIDE SEQUENCE [LARGE SCALE GENOMIC DNA]</scope>
    <source>
        <strain evidence="6 7">DSM 17474</strain>
    </source>
</reference>
<comment type="similarity">
    <text evidence="4">Belongs to the oxidoreductase MdaB family.</text>
</comment>
<dbReference type="EMBL" id="SLXE01000021">
    <property type="protein sequence ID" value="TCP03195.1"/>
    <property type="molecule type" value="Genomic_DNA"/>
</dbReference>
<comment type="caution">
    <text evidence="6">The sequence shown here is derived from an EMBL/GenBank/DDBJ whole genome shotgun (WGS) entry which is preliminary data.</text>
</comment>
<keyword evidence="2" id="KW-0285">Flavoprotein</keyword>
<protein>
    <submittedName>
        <fullName evidence="6">Modulator of drug activity B</fullName>
    </submittedName>
</protein>
<feature type="domain" description="Flavodoxin-like fold" evidence="5">
    <location>
        <begin position="30"/>
        <end position="216"/>
    </location>
</feature>
<comment type="cofactor">
    <cofactor evidence="1">
        <name>FAD</name>
        <dbReference type="ChEBI" id="CHEBI:57692"/>
    </cofactor>
</comment>
<evidence type="ECO:0000256" key="4">
    <source>
        <dbReference type="ARBA" id="ARBA00037981"/>
    </source>
</evidence>
<dbReference type="SUPFAM" id="SSF52218">
    <property type="entry name" value="Flavoproteins"/>
    <property type="match status" value="1"/>
</dbReference>
<accession>A0ABY2C1H5</accession>
<keyword evidence="3" id="KW-0274">FAD</keyword>
<dbReference type="InterPro" id="IPR029039">
    <property type="entry name" value="Flavoprotein-like_sf"/>
</dbReference>
<dbReference type="Pfam" id="PF02525">
    <property type="entry name" value="Flavodoxin_2"/>
    <property type="match status" value="1"/>
</dbReference>
<keyword evidence="7" id="KW-1185">Reference proteome</keyword>
<evidence type="ECO:0000256" key="3">
    <source>
        <dbReference type="ARBA" id="ARBA00022827"/>
    </source>
</evidence>
<dbReference type="Proteomes" id="UP000294721">
    <property type="component" value="Unassembled WGS sequence"/>
</dbReference>
<proteinExistence type="inferred from homology"/>
<organism evidence="6 7">
    <name type="scientific">Uruburuella suis</name>
    <dbReference type="NCBI Taxonomy" id="252130"/>
    <lineage>
        <taxon>Bacteria</taxon>
        <taxon>Pseudomonadati</taxon>
        <taxon>Pseudomonadota</taxon>
        <taxon>Betaproteobacteria</taxon>
        <taxon>Neisseriales</taxon>
        <taxon>Neisseriaceae</taxon>
        <taxon>Uruburuella</taxon>
    </lineage>
</organism>